<feature type="signal peptide" evidence="1">
    <location>
        <begin position="1"/>
        <end position="30"/>
    </location>
</feature>
<protein>
    <submittedName>
        <fullName evidence="2">Uncharacterized protein</fullName>
    </submittedName>
</protein>
<dbReference type="EMBL" id="MJEQ01006729">
    <property type="protein sequence ID" value="OIT19581.1"/>
    <property type="molecule type" value="Genomic_DNA"/>
</dbReference>
<evidence type="ECO:0000313" key="2">
    <source>
        <dbReference type="EMBL" id="OIT19581.1"/>
    </source>
</evidence>
<evidence type="ECO:0000256" key="1">
    <source>
        <dbReference type="SAM" id="SignalP"/>
    </source>
</evidence>
<dbReference type="PANTHER" id="PTHR36328:SF7">
    <property type="entry name" value="TRANSMEMBRANE PROTEIN"/>
    <property type="match status" value="1"/>
</dbReference>
<keyword evidence="1" id="KW-0732">Signal</keyword>
<proteinExistence type="predicted"/>
<dbReference type="PANTHER" id="PTHR36328">
    <property type="entry name" value="TRANSMEMBRANE PROTEIN"/>
    <property type="match status" value="1"/>
</dbReference>
<name>A0A1J6JP50_NICAT</name>
<evidence type="ECO:0000313" key="3">
    <source>
        <dbReference type="Proteomes" id="UP000187609"/>
    </source>
</evidence>
<dbReference type="Proteomes" id="UP000187609">
    <property type="component" value="Unassembled WGS sequence"/>
</dbReference>
<sequence>MGTIIPRPIVFMTLVFIGLVLSPGIQEGVAARSNVYREVLVRRPICPACVCCQPPPPGSCCRCCPSPINSQSNNGSP</sequence>
<dbReference type="OrthoDB" id="1304148at2759"/>
<gene>
    <name evidence="2" type="ORF">A4A49_41089</name>
</gene>
<keyword evidence="3" id="KW-1185">Reference proteome</keyword>
<comment type="caution">
    <text evidence="2">The sequence shown here is derived from an EMBL/GenBank/DDBJ whole genome shotgun (WGS) entry which is preliminary data.</text>
</comment>
<accession>A0A1J6JP50</accession>
<organism evidence="2 3">
    <name type="scientific">Nicotiana attenuata</name>
    <name type="common">Coyote tobacco</name>
    <dbReference type="NCBI Taxonomy" id="49451"/>
    <lineage>
        <taxon>Eukaryota</taxon>
        <taxon>Viridiplantae</taxon>
        <taxon>Streptophyta</taxon>
        <taxon>Embryophyta</taxon>
        <taxon>Tracheophyta</taxon>
        <taxon>Spermatophyta</taxon>
        <taxon>Magnoliopsida</taxon>
        <taxon>eudicotyledons</taxon>
        <taxon>Gunneridae</taxon>
        <taxon>Pentapetalae</taxon>
        <taxon>asterids</taxon>
        <taxon>lamiids</taxon>
        <taxon>Solanales</taxon>
        <taxon>Solanaceae</taxon>
        <taxon>Nicotianoideae</taxon>
        <taxon>Nicotianeae</taxon>
        <taxon>Nicotiana</taxon>
    </lineage>
</organism>
<feature type="chain" id="PRO_5012430547" evidence="1">
    <location>
        <begin position="31"/>
        <end position="77"/>
    </location>
</feature>
<dbReference type="Gramene" id="OIT19581">
    <property type="protein sequence ID" value="OIT19581"/>
    <property type="gene ID" value="A4A49_41089"/>
</dbReference>
<dbReference type="OMA" id="RSNVYRE"/>
<reference evidence="2" key="1">
    <citation type="submission" date="2016-11" db="EMBL/GenBank/DDBJ databases">
        <title>The genome of Nicotiana attenuata.</title>
        <authorList>
            <person name="Xu S."/>
            <person name="Brockmoeller T."/>
            <person name="Gaquerel E."/>
            <person name="Navarro A."/>
            <person name="Kuhl H."/>
            <person name="Gase K."/>
            <person name="Ling Z."/>
            <person name="Zhou W."/>
            <person name="Kreitzer C."/>
            <person name="Stanke M."/>
            <person name="Tang H."/>
            <person name="Lyons E."/>
            <person name="Pandey P."/>
            <person name="Pandey S.P."/>
            <person name="Timmermann B."/>
            <person name="Baldwin I.T."/>
        </authorList>
    </citation>
    <scope>NUCLEOTIDE SEQUENCE [LARGE SCALE GENOMIC DNA]</scope>
    <source>
        <strain evidence="2">UT</strain>
    </source>
</reference>
<dbReference type="KEGG" id="nau:109221269"/>
<dbReference type="AlphaFoldDB" id="A0A1J6JP50"/>